<dbReference type="Proteomes" id="UP001519924">
    <property type="component" value="Unassembled WGS sequence"/>
</dbReference>
<evidence type="ECO:0000256" key="6">
    <source>
        <dbReference type="SAM" id="Phobius"/>
    </source>
</evidence>
<feature type="transmembrane region" description="Helical" evidence="6">
    <location>
        <begin position="48"/>
        <end position="71"/>
    </location>
</feature>
<evidence type="ECO:0000256" key="3">
    <source>
        <dbReference type="ARBA" id="ARBA00022692"/>
    </source>
</evidence>
<name>A0ABS7F038_9PROT</name>
<accession>A0ABS7F038</accession>
<proteinExistence type="predicted"/>
<feature type="transmembrane region" description="Helical" evidence="6">
    <location>
        <begin position="177"/>
        <end position="204"/>
    </location>
</feature>
<comment type="caution">
    <text evidence="7">The sequence shown here is derived from an EMBL/GenBank/DDBJ whole genome shotgun (WGS) entry which is preliminary data.</text>
</comment>
<feature type="transmembrane region" description="Helical" evidence="6">
    <location>
        <begin position="126"/>
        <end position="143"/>
    </location>
</feature>
<feature type="transmembrane region" description="Helical" evidence="6">
    <location>
        <begin position="102"/>
        <end position="121"/>
    </location>
</feature>
<evidence type="ECO:0000256" key="2">
    <source>
        <dbReference type="ARBA" id="ARBA00022475"/>
    </source>
</evidence>
<keyword evidence="8" id="KW-1185">Reference proteome</keyword>
<keyword evidence="2" id="KW-1003">Cell membrane</keyword>
<evidence type="ECO:0000256" key="1">
    <source>
        <dbReference type="ARBA" id="ARBA00004651"/>
    </source>
</evidence>
<keyword evidence="5 6" id="KW-0472">Membrane</keyword>
<organism evidence="7 8">
    <name type="scientific">Caldovatus aquaticus</name>
    <dbReference type="NCBI Taxonomy" id="2865671"/>
    <lineage>
        <taxon>Bacteria</taxon>
        <taxon>Pseudomonadati</taxon>
        <taxon>Pseudomonadota</taxon>
        <taxon>Alphaproteobacteria</taxon>
        <taxon>Acetobacterales</taxon>
        <taxon>Roseomonadaceae</taxon>
        <taxon>Caldovatus</taxon>
    </lineage>
</organism>
<dbReference type="InterPro" id="IPR043428">
    <property type="entry name" value="LivM-like"/>
</dbReference>
<reference evidence="7 8" key="1">
    <citation type="submission" date="2021-08" db="EMBL/GenBank/DDBJ databases">
        <title>Caldovatus sediminis gen. nov., sp. nov., a moderately thermophilic bacterium isolated from a hot spring.</title>
        <authorList>
            <person name="Hu C.-J."/>
            <person name="Li W.-J."/>
            <person name="Xian W.-D."/>
        </authorList>
    </citation>
    <scope>NUCLEOTIDE SEQUENCE [LARGE SCALE GENOMIC DNA]</scope>
    <source>
        <strain evidence="7 8">SYSU G05006</strain>
    </source>
</reference>
<keyword evidence="3 6" id="KW-0812">Transmembrane</keyword>
<gene>
    <name evidence="7" type="ORF">K1J50_05815</name>
</gene>
<feature type="transmembrane region" description="Helical" evidence="6">
    <location>
        <begin position="78"/>
        <end position="96"/>
    </location>
</feature>
<dbReference type="RefSeq" id="WP_220116643.1">
    <property type="nucleotide sequence ID" value="NZ_JAHZUY010000009.1"/>
</dbReference>
<feature type="transmembrane region" description="Helical" evidence="6">
    <location>
        <begin position="23"/>
        <end position="42"/>
    </location>
</feature>
<evidence type="ECO:0000313" key="7">
    <source>
        <dbReference type="EMBL" id="MBW8269000.1"/>
    </source>
</evidence>
<dbReference type="InterPro" id="IPR001851">
    <property type="entry name" value="ABC_transp_permease"/>
</dbReference>
<evidence type="ECO:0000313" key="8">
    <source>
        <dbReference type="Proteomes" id="UP001519924"/>
    </source>
</evidence>
<dbReference type="Pfam" id="PF02653">
    <property type="entry name" value="BPD_transp_2"/>
    <property type="match status" value="1"/>
</dbReference>
<keyword evidence="4 6" id="KW-1133">Transmembrane helix</keyword>
<feature type="transmembrane region" description="Helical" evidence="6">
    <location>
        <begin position="300"/>
        <end position="325"/>
    </location>
</feature>
<dbReference type="CDD" id="cd06581">
    <property type="entry name" value="TM_PBP1_LivM_like"/>
    <property type="match status" value="1"/>
</dbReference>
<dbReference type="EMBL" id="JAHZUY010000009">
    <property type="protein sequence ID" value="MBW8269000.1"/>
    <property type="molecule type" value="Genomic_DNA"/>
</dbReference>
<evidence type="ECO:0000256" key="5">
    <source>
        <dbReference type="ARBA" id="ARBA00023136"/>
    </source>
</evidence>
<sequence>MSGGGTLAAAAPARVGRASRGRWGLAAEGLFWAAWPAAYLAFPDYLPLLSQVAIAALFALSLDLLVGYAGVVTLGQAAFFGLGAYTAGLLAVHGWGEPLSGLLLAAAAAALLGLVTAPLVLRGGDLAGLMVTLGLGLMLYEAANKAAPVTGGADGLQGVEIWPVLGLWRFDLFGRTAFLYSLAVLVLLFLLARLVVSSPFGLALRGIRANARRMHALGTPVRARLVAAYVLAGAYAGAAGALLAQTTQFVSLDVLAFQRSAEGLLMLVLGGLGRLYGGLLGAAAFVVAHQVLSEMTPQFWQFWIGAALVVLAIAGRGGLLGLLAAGRARLLARRGGGGA</sequence>
<comment type="subcellular location">
    <subcellularLocation>
        <location evidence="1">Cell membrane</location>
        <topology evidence="1">Multi-pass membrane protein</topology>
    </subcellularLocation>
</comment>
<protein>
    <submittedName>
        <fullName evidence="7">Branched-chain amino acid ABC transporter permease</fullName>
    </submittedName>
</protein>
<evidence type="ECO:0000256" key="4">
    <source>
        <dbReference type="ARBA" id="ARBA00022989"/>
    </source>
</evidence>
<feature type="transmembrane region" description="Helical" evidence="6">
    <location>
        <begin position="264"/>
        <end position="288"/>
    </location>
</feature>
<dbReference type="PANTHER" id="PTHR30482">
    <property type="entry name" value="HIGH-AFFINITY BRANCHED-CHAIN AMINO ACID TRANSPORT SYSTEM PERMEASE"/>
    <property type="match status" value="1"/>
</dbReference>
<feature type="transmembrane region" description="Helical" evidence="6">
    <location>
        <begin position="225"/>
        <end position="244"/>
    </location>
</feature>
<dbReference type="PANTHER" id="PTHR30482:SF17">
    <property type="entry name" value="ABC TRANSPORTER ATP-BINDING PROTEIN"/>
    <property type="match status" value="1"/>
</dbReference>